<proteinExistence type="predicted"/>
<evidence type="ECO:0000313" key="2">
    <source>
        <dbReference type="Proteomes" id="UP001595593"/>
    </source>
</evidence>
<protein>
    <submittedName>
        <fullName evidence="1">Uncharacterized protein</fullName>
    </submittedName>
</protein>
<evidence type="ECO:0000313" key="1">
    <source>
        <dbReference type="EMBL" id="MFC3125089.1"/>
    </source>
</evidence>
<sequence>MSEAEANGKVVHLPRRRARPAVDAAVQEVELRIVAHFREQNDLLRQMNANLSAQVQRLTSGIERLLGEVSDVRTGRKEEAFAKVGPADASPDLPTVGAVDAALLYTMTSAKIGVALDFNATEIGHLLGPKGLKWSGDSTYQEVGRWEAGHMKYWHHDVPERLKRILTDKTPEELGITSKVAISMFARWKARIEKAAPAAEKLAS</sequence>
<keyword evidence="2" id="KW-1185">Reference proteome</keyword>
<dbReference type="RefSeq" id="WP_379595562.1">
    <property type="nucleotide sequence ID" value="NZ_JBHRTN010000008.1"/>
</dbReference>
<organism evidence="1 2">
    <name type="scientific">Teichococcus globiformis</name>
    <dbReference type="NCBI Taxonomy" id="2307229"/>
    <lineage>
        <taxon>Bacteria</taxon>
        <taxon>Pseudomonadati</taxon>
        <taxon>Pseudomonadota</taxon>
        <taxon>Alphaproteobacteria</taxon>
        <taxon>Acetobacterales</taxon>
        <taxon>Roseomonadaceae</taxon>
        <taxon>Roseomonas</taxon>
    </lineage>
</organism>
<reference evidence="2" key="1">
    <citation type="journal article" date="2019" name="Int. J. Syst. Evol. Microbiol.">
        <title>The Global Catalogue of Microorganisms (GCM) 10K type strain sequencing project: providing services to taxonomists for standard genome sequencing and annotation.</title>
        <authorList>
            <consortium name="The Broad Institute Genomics Platform"/>
            <consortium name="The Broad Institute Genome Sequencing Center for Infectious Disease"/>
            <person name="Wu L."/>
            <person name="Ma J."/>
        </authorList>
    </citation>
    <scope>NUCLEOTIDE SEQUENCE [LARGE SCALE GENOMIC DNA]</scope>
    <source>
        <strain evidence="2">KCTC 52094</strain>
    </source>
</reference>
<gene>
    <name evidence="1" type="ORF">ACFOD4_08460</name>
</gene>
<name>A0ABV7FXG0_9PROT</name>
<dbReference type="EMBL" id="JBHRTN010000008">
    <property type="protein sequence ID" value="MFC3125089.1"/>
    <property type="molecule type" value="Genomic_DNA"/>
</dbReference>
<dbReference type="Proteomes" id="UP001595593">
    <property type="component" value="Unassembled WGS sequence"/>
</dbReference>
<accession>A0ABV7FXG0</accession>
<comment type="caution">
    <text evidence="1">The sequence shown here is derived from an EMBL/GenBank/DDBJ whole genome shotgun (WGS) entry which is preliminary data.</text>
</comment>